<organism evidence="1 2">
    <name type="scientific">Thermoanaerobacterium thermosaccharolyticum M0795</name>
    <dbReference type="NCBI Taxonomy" id="698948"/>
    <lineage>
        <taxon>Bacteria</taxon>
        <taxon>Bacillati</taxon>
        <taxon>Bacillota</taxon>
        <taxon>Clostridia</taxon>
        <taxon>Thermoanaerobacterales</taxon>
        <taxon>Thermoanaerobacteraceae</taxon>
        <taxon>Thermoanaerobacterium</taxon>
    </lineage>
</organism>
<gene>
    <name evidence="1" type="ORF">Thethe_00454</name>
</gene>
<proteinExistence type="predicted"/>
<dbReference type="Proteomes" id="UP000010845">
    <property type="component" value="Chromosome"/>
</dbReference>
<dbReference type="AlphaFoldDB" id="L0IH41"/>
<dbReference type="Gene3D" id="3.60.21.10">
    <property type="match status" value="1"/>
</dbReference>
<accession>L0IH41</accession>
<evidence type="ECO:0000313" key="1">
    <source>
        <dbReference type="EMBL" id="AGB18163.1"/>
    </source>
</evidence>
<dbReference type="SUPFAM" id="SSF56300">
    <property type="entry name" value="Metallo-dependent phosphatases"/>
    <property type="match status" value="1"/>
</dbReference>
<evidence type="ECO:0000313" key="2">
    <source>
        <dbReference type="Proteomes" id="UP000010845"/>
    </source>
</evidence>
<name>L0IH41_THETR</name>
<protein>
    <submittedName>
        <fullName evidence="1">Putative phosphoesterase, ICC</fullName>
    </submittedName>
</protein>
<dbReference type="PANTHER" id="PTHR37523:SF1">
    <property type="entry name" value="CALCINEURIN-LIKE PHOSPHOESTERASE DOMAIN-CONTAINING PROTEIN"/>
    <property type="match status" value="1"/>
</dbReference>
<dbReference type="RefSeq" id="WP_015310921.1">
    <property type="nucleotide sequence ID" value="NC_019970.1"/>
</dbReference>
<dbReference type="EMBL" id="CP003066">
    <property type="protein sequence ID" value="AGB18163.1"/>
    <property type="molecule type" value="Genomic_DNA"/>
</dbReference>
<sequence length="318" mass="35689">MKKSTKLYFTADIHGSQKCFYKFINAGKFYGVNVLIMGGDITGKAIIFIEKDKNGNYNCTYMGNHYKFQSISEVDEFVKLVKINGYYPYIAEKGEIETYLKNDKAMNELFIKLMSKTISEWMEIAENRLKNTGIRCFIMIGNDDPPVIKNIINQSSYVIDPEDKVIAIDDYHDMISIGLSNPTPWHTPRECSEEELTEKIDKLMTDISNPNISILCAHVPPYGTGLDDAPKLTDSLQVISKFGQVQFSPAGSTAVLNAIKKYQYLLSLHGHIHEVHAIKKIGKTVCINPGSDYGEGVLHGVVVVLDKNRLLSYQLVSG</sequence>
<reference evidence="1 2" key="1">
    <citation type="submission" date="2012-03" db="EMBL/GenBank/DDBJ databases">
        <title>Complete sequence of chromosome of Thermoanaerobacterium thermosaccharolyticum M0795.</title>
        <authorList>
            <consortium name="US DOE Joint Genome Institute"/>
            <person name="Lucas S."/>
            <person name="Han J."/>
            <person name="Lapidus A."/>
            <person name="Cheng J.-F."/>
            <person name="Goodwin L."/>
            <person name="Pitluck S."/>
            <person name="Peters L."/>
            <person name="Teshima H."/>
            <person name="Detter J.C."/>
            <person name="Han C."/>
            <person name="Tapia R."/>
            <person name="Land M."/>
            <person name="Hauser L."/>
            <person name="Kyrpides N."/>
            <person name="Ivanova N."/>
            <person name="Pagani I."/>
            <person name="Feinberg L."/>
            <person name="Folden J."/>
            <person name="Hogsett D."/>
            <person name="Shaw J."/>
            <person name="Woyke T."/>
        </authorList>
    </citation>
    <scope>NUCLEOTIDE SEQUENCE [LARGE SCALE GENOMIC DNA]</scope>
    <source>
        <strain evidence="1 2">M0795</strain>
    </source>
</reference>
<dbReference type="PATRIC" id="fig|698948.3.peg.441"/>
<dbReference type="KEGG" id="tto:Thethe_00454"/>
<dbReference type="GO" id="GO:0016787">
    <property type="term" value="F:hydrolase activity"/>
    <property type="evidence" value="ECO:0007669"/>
    <property type="project" value="InterPro"/>
</dbReference>
<dbReference type="PANTHER" id="PTHR37523">
    <property type="entry name" value="METALLOPHOSPHOESTERASE"/>
    <property type="match status" value="1"/>
</dbReference>
<dbReference type="InterPro" id="IPR029052">
    <property type="entry name" value="Metallo-depent_PP-like"/>
</dbReference>
<dbReference type="HOGENOM" id="CLU_041441_5_0_9"/>